<dbReference type="Proteomes" id="UP001590951">
    <property type="component" value="Unassembled WGS sequence"/>
</dbReference>
<dbReference type="EMBL" id="JBHFEH010000138">
    <property type="protein sequence ID" value="KAL2045798.1"/>
    <property type="molecule type" value="Genomic_DNA"/>
</dbReference>
<protein>
    <recommendedName>
        <fullName evidence="3">NACHT domain-containing protein</fullName>
    </recommendedName>
</protein>
<sequence length="155" mass="18125">MEAFQDIANFFKSAYIVVDGVDQHPRRAQILDIIRKTLVPRDLRVMVTCRQTVSVEKVLKYVGTAISYLQMSEDHVRLDFKVLIPKRLQSFPFIEASEEPQEDIERKLIEDSRGMHVWTNVLIKRLRNCYSHYEIKTVMSSPSNTIDNLWIEGLI</sequence>
<dbReference type="PANTHER" id="PTHR10039:SF14">
    <property type="entry name" value="NACHT DOMAIN-CONTAINING PROTEIN"/>
    <property type="match status" value="1"/>
</dbReference>
<dbReference type="PANTHER" id="PTHR10039">
    <property type="entry name" value="AMELOGENIN"/>
    <property type="match status" value="1"/>
</dbReference>
<gene>
    <name evidence="1" type="ORF">ABVK25_012060</name>
</gene>
<keyword evidence="2" id="KW-1185">Reference proteome</keyword>
<reference evidence="1 2" key="1">
    <citation type="submission" date="2024-09" db="EMBL/GenBank/DDBJ databases">
        <title>Rethinking Asexuality: The Enigmatic Case of Functional Sexual Genes in Lepraria (Stereocaulaceae).</title>
        <authorList>
            <person name="Doellman M."/>
            <person name="Sun Y."/>
            <person name="Barcenas-Pena A."/>
            <person name="Lumbsch H.T."/>
            <person name="Grewe F."/>
        </authorList>
    </citation>
    <scope>NUCLEOTIDE SEQUENCE [LARGE SCALE GENOMIC DNA]</scope>
    <source>
        <strain evidence="1 2">Grewe 0041</strain>
    </source>
</reference>
<accession>A0ABR4AL20</accession>
<name>A0ABR4AL20_9LECA</name>
<comment type="caution">
    <text evidence="1">The sequence shown here is derived from an EMBL/GenBank/DDBJ whole genome shotgun (WGS) entry which is preliminary data.</text>
</comment>
<evidence type="ECO:0000313" key="1">
    <source>
        <dbReference type="EMBL" id="KAL2045798.1"/>
    </source>
</evidence>
<evidence type="ECO:0008006" key="3">
    <source>
        <dbReference type="Google" id="ProtNLM"/>
    </source>
</evidence>
<organism evidence="1 2">
    <name type="scientific">Lepraria finkii</name>
    <dbReference type="NCBI Taxonomy" id="1340010"/>
    <lineage>
        <taxon>Eukaryota</taxon>
        <taxon>Fungi</taxon>
        <taxon>Dikarya</taxon>
        <taxon>Ascomycota</taxon>
        <taxon>Pezizomycotina</taxon>
        <taxon>Lecanoromycetes</taxon>
        <taxon>OSLEUM clade</taxon>
        <taxon>Lecanoromycetidae</taxon>
        <taxon>Lecanorales</taxon>
        <taxon>Lecanorineae</taxon>
        <taxon>Stereocaulaceae</taxon>
        <taxon>Lepraria</taxon>
    </lineage>
</organism>
<evidence type="ECO:0000313" key="2">
    <source>
        <dbReference type="Proteomes" id="UP001590951"/>
    </source>
</evidence>
<proteinExistence type="predicted"/>